<sequence>MQVAFNYKEMEQIILNHVRSKMGFRANKVTIPSSYSSREDYCIVTHEEEVKQVSPEDVLVEPRPAMEDWP</sequence>
<name>A0A6J7X503_9CAUD</name>
<dbReference type="EMBL" id="LR798335">
    <property type="protein sequence ID" value="CAB5224464.1"/>
    <property type="molecule type" value="Genomic_DNA"/>
</dbReference>
<evidence type="ECO:0000313" key="1">
    <source>
        <dbReference type="EMBL" id="CAB5224464.1"/>
    </source>
</evidence>
<accession>A0A6J7X503</accession>
<proteinExistence type="predicted"/>
<reference evidence="1" key="1">
    <citation type="submission" date="2020-05" db="EMBL/GenBank/DDBJ databases">
        <authorList>
            <person name="Chiriac C."/>
            <person name="Salcher M."/>
            <person name="Ghai R."/>
            <person name="Kavagutti S V."/>
        </authorList>
    </citation>
    <scope>NUCLEOTIDE SEQUENCE</scope>
</reference>
<gene>
    <name evidence="1" type="ORF">UFOVP393_88</name>
</gene>
<organism evidence="1">
    <name type="scientific">uncultured Caudovirales phage</name>
    <dbReference type="NCBI Taxonomy" id="2100421"/>
    <lineage>
        <taxon>Viruses</taxon>
        <taxon>Duplodnaviria</taxon>
        <taxon>Heunggongvirae</taxon>
        <taxon>Uroviricota</taxon>
        <taxon>Caudoviricetes</taxon>
        <taxon>Peduoviridae</taxon>
        <taxon>Maltschvirus</taxon>
        <taxon>Maltschvirus maltsch</taxon>
    </lineage>
</organism>
<protein>
    <submittedName>
        <fullName evidence="1">Uncharacterized protein</fullName>
    </submittedName>
</protein>